<reference evidence="1" key="1">
    <citation type="journal article" date="2011" name="Environ. Microbiol.">
        <title>Time-series analyses of Monterey Bay coastal microbial picoplankton using a 'genome proxy' microarray.</title>
        <authorList>
            <person name="Rich V.I."/>
            <person name="Pham V.D."/>
            <person name="Eppley J."/>
            <person name="Shi Y."/>
            <person name="DeLong E.F."/>
        </authorList>
    </citation>
    <scope>NUCLEOTIDE SEQUENCE</scope>
</reference>
<proteinExistence type="predicted"/>
<organism evidence="1">
    <name type="scientific">uncultured Chromatiales bacterium HF0200_41F04</name>
    <dbReference type="NCBI Taxonomy" id="710740"/>
    <lineage>
        <taxon>Bacteria</taxon>
        <taxon>Pseudomonadati</taxon>
        <taxon>Pseudomonadota</taxon>
        <taxon>Gammaproteobacteria</taxon>
        <taxon>Chromatiales</taxon>
        <taxon>environmental samples</taxon>
    </lineage>
</organism>
<evidence type="ECO:0000313" key="1">
    <source>
        <dbReference type="EMBL" id="ADI18301.1"/>
    </source>
</evidence>
<protein>
    <submittedName>
        <fullName evidence="1">Uncharacterized protein</fullName>
    </submittedName>
</protein>
<sequence length="84" mass="9500">MYPHFPPGGTLTLCKCYISFLALESRFADTGSSFTELHLSIPVPGQCHNGRCPGCRFIDRFGKWSRVTKLMRIETRRVLVPKGI</sequence>
<dbReference type="EMBL" id="GU474885">
    <property type="protein sequence ID" value="ADI18301.1"/>
    <property type="molecule type" value="Genomic_DNA"/>
</dbReference>
<accession>E0XV60</accession>
<dbReference type="AlphaFoldDB" id="E0XV60"/>
<name>E0XV60_9GAMM</name>